<keyword evidence="6" id="KW-1185">Reference proteome</keyword>
<dbReference type="PANTHER" id="PTHR21661">
    <property type="entry name" value="EPOXIDE HYDROLASE 1-RELATED"/>
    <property type="match status" value="1"/>
</dbReference>
<dbReference type="EMBL" id="MU839012">
    <property type="protein sequence ID" value="KAK1766216.1"/>
    <property type="molecule type" value="Genomic_DNA"/>
</dbReference>
<sequence>MADAGDHADRNEIKPYRIHVSTKYLELTKRKLELTRLPHEGSTHKPEDWWEPKPQVERLIDFWLDKYSWRDQERILNDSLPQFRTAIALPSLESPLRIHFIHIRSPHANAIPLLLIPPFPFTNLSLSHVAKAFTSPEDGSASHQRFHLVIPSLPGLGFSDPLPYNAPAISTAADLLDALMARLSYPSYLVTNTGAASPSPAGIDGRLIDSLATRHAATCLGAHLISPPLAPPRPRDAPWEWAKWSVANFFHAGILGYSDDDFAALRRAYMSSPSPSSPTPTSASSASRQPARPSAGPGGLASGLGLGLLLRDPNALAYALCDSPTGLLVCVMLGLRALGASPSQRRGSFSREQVVTLAELAWLPGPEYAMRFWARCEAGRGDDDGAEEEAAGKGRGRGKRVASDSRPRVAITVFLGGEDVDEAGGGGGLTGAEGDDDEVDVLPELKQGEDARERYVFPTWGNARYDVVYTQRVKGRPGLLAWERPEVIAAGVAGLAKEVLRLDKRLEPAVSETHTVPLQRVVVQAENTGKDQGPLTKGKDLARQQVEGPAESSRRRSVTRPEDSGKGKGKEVEPPRRTLAERQGPDALPVLTSPV</sequence>
<gene>
    <name evidence="5" type="ORF">QBC33DRAFT_589246</name>
</gene>
<dbReference type="GO" id="GO:0004301">
    <property type="term" value="F:epoxide hydrolase activity"/>
    <property type="evidence" value="ECO:0007669"/>
    <property type="project" value="TreeGrafter"/>
</dbReference>
<evidence type="ECO:0000256" key="2">
    <source>
        <dbReference type="ARBA" id="ARBA00022801"/>
    </source>
</evidence>
<evidence type="ECO:0000256" key="3">
    <source>
        <dbReference type="SAM" id="MobiDB-lite"/>
    </source>
</evidence>
<dbReference type="GeneID" id="85314762"/>
<evidence type="ECO:0000256" key="1">
    <source>
        <dbReference type="ARBA" id="ARBA00010088"/>
    </source>
</evidence>
<organism evidence="5 6">
    <name type="scientific">Phialemonium atrogriseum</name>
    <dbReference type="NCBI Taxonomy" id="1093897"/>
    <lineage>
        <taxon>Eukaryota</taxon>
        <taxon>Fungi</taxon>
        <taxon>Dikarya</taxon>
        <taxon>Ascomycota</taxon>
        <taxon>Pezizomycotina</taxon>
        <taxon>Sordariomycetes</taxon>
        <taxon>Sordariomycetidae</taxon>
        <taxon>Cephalothecales</taxon>
        <taxon>Cephalothecaceae</taxon>
        <taxon>Phialemonium</taxon>
    </lineage>
</organism>
<dbReference type="Pfam" id="PF06441">
    <property type="entry name" value="EHN"/>
    <property type="match status" value="1"/>
</dbReference>
<dbReference type="AlphaFoldDB" id="A0AAJ0BXQ8"/>
<dbReference type="PANTHER" id="PTHR21661:SF71">
    <property type="entry name" value="EPOXIDE HYDROLASE N-TERMINAL DOMAIN-CONTAINING PROTEIN"/>
    <property type="match status" value="1"/>
</dbReference>
<dbReference type="InterPro" id="IPR029058">
    <property type="entry name" value="AB_hydrolase_fold"/>
</dbReference>
<reference evidence="5" key="1">
    <citation type="submission" date="2023-06" db="EMBL/GenBank/DDBJ databases">
        <title>Genome-scale phylogeny and comparative genomics of the fungal order Sordariales.</title>
        <authorList>
            <consortium name="Lawrence Berkeley National Laboratory"/>
            <person name="Hensen N."/>
            <person name="Bonometti L."/>
            <person name="Westerberg I."/>
            <person name="Brannstrom I.O."/>
            <person name="Guillou S."/>
            <person name="Cros-Aarteil S."/>
            <person name="Calhoun S."/>
            <person name="Haridas S."/>
            <person name="Kuo A."/>
            <person name="Mondo S."/>
            <person name="Pangilinan J."/>
            <person name="Riley R."/>
            <person name="Labutti K."/>
            <person name="Andreopoulos B."/>
            <person name="Lipzen A."/>
            <person name="Chen C."/>
            <person name="Yanf M."/>
            <person name="Daum C."/>
            <person name="Ng V."/>
            <person name="Clum A."/>
            <person name="Steindorff A."/>
            <person name="Ohm R."/>
            <person name="Martin F."/>
            <person name="Silar P."/>
            <person name="Natvig D."/>
            <person name="Lalanne C."/>
            <person name="Gautier V."/>
            <person name="Ament-Velasquez S.L."/>
            <person name="Kruys A."/>
            <person name="Hutchinson M.I."/>
            <person name="Powell A.J."/>
            <person name="Barry K."/>
            <person name="Miller A.N."/>
            <person name="Grigoriev I.V."/>
            <person name="Debuchy R."/>
            <person name="Gladieux P."/>
            <person name="Thoren M.H."/>
            <person name="Johannesson H."/>
        </authorList>
    </citation>
    <scope>NUCLEOTIDE SEQUENCE</scope>
    <source>
        <strain evidence="5">8032-3</strain>
    </source>
</reference>
<dbReference type="RefSeq" id="XP_060282429.1">
    <property type="nucleotide sequence ID" value="XM_060431575.1"/>
</dbReference>
<feature type="region of interest" description="Disordered" evidence="3">
    <location>
        <begin position="270"/>
        <end position="298"/>
    </location>
</feature>
<comment type="similarity">
    <text evidence="1">Belongs to the peptidase S33 family.</text>
</comment>
<comment type="caution">
    <text evidence="5">The sequence shown here is derived from an EMBL/GenBank/DDBJ whole genome shotgun (WGS) entry which is preliminary data.</text>
</comment>
<dbReference type="GO" id="GO:0097176">
    <property type="term" value="P:epoxide metabolic process"/>
    <property type="evidence" value="ECO:0007669"/>
    <property type="project" value="TreeGrafter"/>
</dbReference>
<evidence type="ECO:0000313" key="6">
    <source>
        <dbReference type="Proteomes" id="UP001244011"/>
    </source>
</evidence>
<dbReference type="InterPro" id="IPR010497">
    <property type="entry name" value="Epoxide_hydro_N"/>
</dbReference>
<evidence type="ECO:0000313" key="5">
    <source>
        <dbReference type="EMBL" id="KAK1766216.1"/>
    </source>
</evidence>
<keyword evidence="2 5" id="KW-0378">Hydrolase</keyword>
<protein>
    <submittedName>
        <fullName evidence="5">Alpha/Beta hydrolase protein</fullName>
    </submittedName>
</protein>
<feature type="compositionally biased region" description="Low complexity" evidence="3">
    <location>
        <begin position="271"/>
        <end position="295"/>
    </location>
</feature>
<feature type="region of interest" description="Disordered" evidence="3">
    <location>
        <begin position="381"/>
        <end position="404"/>
    </location>
</feature>
<feature type="region of interest" description="Disordered" evidence="3">
    <location>
        <begin position="523"/>
        <end position="595"/>
    </location>
</feature>
<dbReference type="SUPFAM" id="SSF53474">
    <property type="entry name" value="alpha/beta-Hydrolases"/>
    <property type="match status" value="1"/>
</dbReference>
<dbReference type="Gene3D" id="3.40.50.1820">
    <property type="entry name" value="alpha/beta hydrolase"/>
    <property type="match status" value="1"/>
</dbReference>
<accession>A0AAJ0BXQ8</accession>
<name>A0AAJ0BXQ8_9PEZI</name>
<proteinExistence type="inferred from homology"/>
<feature type="compositionally biased region" description="Basic and acidic residues" evidence="3">
    <location>
        <begin position="559"/>
        <end position="584"/>
    </location>
</feature>
<feature type="domain" description="Epoxide hydrolase N-terminal" evidence="4">
    <location>
        <begin position="13"/>
        <end position="124"/>
    </location>
</feature>
<evidence type="ECO:0000259" key="4">
    <source>
        <dbReference type="Pfam" id="PF06441"/>
    </source>
</evidence>
<dbReference type="Proteomes" id="UP001244011">
    <property type="component" value="Unassembled WGS sequence"/>
</dbReference>